<evidence type="ECO:0008006" key="3">
    <source>
        <dbReference type="Google" id="ProtNLM"/>
    </source>
</evidence>
<dbReference type="Gene3D" id="1.10.30.50">
    <property type="match status" value="1"/>
</dbReference>
<reference evidence="1 2" key="1">
    <citation type="submission" date="2018-08" db="EMBL/GenBank/DDBJ databases">
        <title>A genome reference for cultivated species of the human gut microbiota.</title>
        <authorList>
            <person name="Zou Y."/>
            <person name="Xue W."/>
            <person name="Luo G."/>
        </authorList>
    </citation>
    <scope>NUCLEOTIDE SEQUENCE [LARGE SCALE GENOMIC DNA]</scope>
    <source>
        <strain evidence="1 2">AF38-11</strain>
    </source>
</reference>
<dbReference type="RefSeq" id="WP_118417138.1">
    <property type="nucleotide sequence ID" value="NZ_QROP01000071.1"/>
</dbReference>
<evidence type="ECO:0000313" key="2">
    <source>
        <dbReference type="Proteomes" id="UP000283672"/>
    </source>
</evidence>
<dbReference type="EMBL" id="QROP01000071">
    <property type="protein sequence ID" value="RHL33148.1"/>
    <property type="molecule type" value="Genomic_DNA"/>
</dbReference>
<accession>A0AA92WKV5</accession>
<organism evidence="1 2">
    <name type="scientific">Segatella copri</name>
    <dbReference type="NCBI Taxonomy" id="165179"/>
    <lineage>
        <taxon>Bacteria</taxon>
        <taxon>Pseudomonadati</taxon>
        <taxon>Bacteroidota</taxon>
        <taxon>Bacteroidia</taxon>
        <taxon>Bacteroidales</taxon>
        <taxon>Prevotellaceae</taxon>
        <taxon>Segatella</taxon>
    </lineage>
</organism>
<dbReference type="Proteomes" id="UP000283672">
    <property type="component" value="Unassembled WGS sequence"/>
</dbReference>
<protein>
    <recommendedName>
        <fullName evidence="3">HNH endonuclease</fullName>
    </recommendedName>
</protein>
<comment type="caution">
    <text evidence="1">The sequence shown here is derived from an EMBL/GenBank/DDBJ whole genome shotgun (WGS) entry which is preliminary data.</text>
</comment>
<evidence type="ECO:0000313" key="1">
    <source>
        <dbReference type="EMBL" id="RHL33148.1"/>
    </source>
</evidence>
<sequence>MLYPYKYPKAKIQQLQSFVNYIMLEVVLRAKKIPDPTFSVGLVIPKYEGIIRDVNAKYILDPISNMYLDSKKLDRFHLKLLRKAVLENNRIEELCDGRFSPVRYKYLSTFFTQNFEKDMLENINTFCAKLYEKCLCFAPIYNMFGKIKEYHDLLVQDDDRCHFCGNTSLVTKYESVRNAFDHYLAKQTYPFVSVNFKNLVPACNACNSLYKKSKDILLQGEKRVKAFYPYTNQSYSIQVTIKFKKGRVYTKDLKPSDFDLECTCVGYQEQVDTWMRIYSIEKQYKAKCCSPTYKAYLTSIFDDVKNKNMSIDDSLRHYENNIDYDMNFLKVAFFKAALATII</sequence>
<name>A0AA92WKV5_9BACT</name>
<dbReference type="AlphaFoldDB" id="A0AA92WKV5"/>
<proteinExistence type="predicted"/>
<gene>
    <name evidence="1" type="ORF">DW026_14640</name>
</gene>